<dbReference type="STRING" id="665004.AC529_07995"/>
<reference evidence="2" key="1">
    <citation type="journal article" date="2017" name="Acta Aliment.">
        <title>Plant polysaccharide degrading enzyme system of Thermpbifida cellulosilytica TB100 revealed by de novo genome project data.</title>
        <authorList>
            <person name="Toth A."/>
            <person name="Baka E."/>
            <person name="Luzics S."/>
            <person name="Bata-Vidacs I."/>
            <person name="Nagy I."/>
            <person name="Balint B."/>
            <person name="Herceg R."/>
            <person name="Olasz F."/>
            <person name="Wilk T."/>
            <person name="Nagy T."/>
            <person name="Kriszt B."/>
            <person name="Nagy I."/>
            <person name="Kukolya J."/>
        </authorList>
    </citation>
    <scope>NUCLEOTIDE SEQUENCE [LARGE SCALE GENOMIC DNA]</scope>
    <source>
        <strain evidence="2">TB100</strain>
    </source>
</reference>
<dbReference type="AlphaFoldDB" id="A0A147KIP9"/>
<keyword evidence="2" id="KW-1185">Reference proteome</keyword>
<dbReference type="PATRIC" id="fig|665004.4.peg.423"/>
<dbReference type="EMBL" id="LGEM01000035">
    <property type="protein sequence ID" value="KUP97175.1"/>
    <property type="molecule type" value="Genomic_DNA"/>
</dbReference>
<dbReference type="OrthoDB" id="3213819at2"/>
<dbReference type="RefSeq" id="WP_068753199.1">
    <property type="nucleotide sequence ID" value="NZ_KQ950180.1"/>
</dbReference>
<dbReference type="Pfam" id="PF12028">
    <property type="entry name" value="DUF3515"/>
    <property type="match status" value="1"/>
</dbReference>
<evidence type="ECO:0000313" key="2">
    <source>
        <dbReference type="Proteomes" id="UP000074382"/>
    </source>
</evidence>
<evidence type="ECO:0000313" key="1">
    <source>
        <dbReference type="EMBL" id="KUP97175.1"/>
    </source>
</evidence>
<dbReference type="InterPro" id="IPR021903">
    <property type="entry name" value="DUF3515"/>
</dbReference>
<sequence>MRRAARALSCVPVLAVVLALVSGCGAVRMEPPEPDARTAELCRAMMARLPETLYEQERVAVVPDSELVAAWGSPTIAVRCGVERPAGLRPDSQLLSVNDIAWLPEPADSPTLFTAVGREAYVELTLPATYTPSGVALTVLSDLVAEEIPALPPGKL</sequence>
<organism evidence="1 2">
    <name type="scientific">Thermobifida cellulosilytica TB100</name>
    <dbReference type="NCBI Taxonomy" id="665004"/>
    <lineage>
        <taxon>Bacteria</taxon>
        <taxon>Bacillati</taxon>
        <taxon>Actinomycetota</taxon>
        <taxon>Actinomycetes</taxon>
        <taxon>Streptosporangiales</taxon>
        <taxon>Nocardiopsidaceae</taxon>
        <taxon>Thermobifida</taxon>
    </lineage>
</organism>
<proteinExistence type="predicted"/>
<name>A0A147KIP9_THECS</name>
<dbReference type="PROSITE" id="PS51257">
    <property type="entry name" value="PROKAR_LIPOPROTEIN"/>
    <property type="match status" value="1"/>
</dbReference>
<accession>A0A147KIP9</accession>
<protein>
    <recommendedName>
        <fullName evidence="3">Lipoprotein</fullName>
    </recommendedName>
</protein>
<dbReference type="Proteomes" id="UP000074382">
    <property type="component" value="Unassembled WGS sequence"/>
</dbReference>
<gene>
    <name evidence="1" type="ORF">AC529_07995</name>
</gene>
<comment type="caution">
    <text evidence="1">The sequence shown here is derived from an EMBL/GenBank/DDBJ whole genome shotgun (WGS) entry which is preliminary data.</text>
</comment>
<evidence type="ECO:0008006" key="3">
    <source>
        <dbReference type="Google" id="ProtNLM"/>
    </source>
</evidence>